<dbReference type="Proteomes" id="UP001054945">
    <property type="component" value="Unassembled WGS sequence"/>
</dbReference>
<comment type="caution">
    <text evidence="2">The sequence shown here is derived from an EMBL/GenBank/DDBJ whole genome shotgun (WGS) entry which is preliminary data.</text>
</comment>
<proteinExistence type="predicted"/>
<gene>
    <name evidence="2" type="ORF">CEXT_221841</name>
</gene>
<feature type="region of interest" description="Disordered" evidence="1">
    <location>
        <begin position="1"/>
        <end position="27"/>
    </location>
</feature>
<evidence type="ECO:0000256" key="1">
    <source>
        <dbReference type="SAM" id="MobiDB-lite"/>
    </source>
</evidence>
<dbReference type="EMBL" id="BPLR01019542">
    <property type="protein sequence ID" value="GIX69042.1"/>
    <property type="molecule type" value="Genomic_DNA"/>
</dbReference>
<accession>A0AAV4MBF9</accession>
<sequence length="109" mass="12119">MNTRMKESSSEEEDPFLQGSSDSFSVSSTNKARQARYLWPHKGNIFAGFSLKLLIAEINMRRRVLLTQDAHSFVNGKLVGEVGNEAFPIRRAAEARKFTAGCGGLLVRD</sequence>
<evidence type="ECO:0000313" key="2">
    <source>
        <dbReference type="EMBL" id="GIX69042.1"/>
    </source>
</evidence>
<protein>
    <submittedName>
        <fullName evidence="2">Uncharacterized protein</fullName>
    </submittedName>
</protein>
<dbReference type="AlphaFoldDB" id="A0AAV4MBF9"/>
<reference evidence="2 3" key="1">
    <citation type="submission" date="2021-06" db="EMBL/GenBank/DDBJ databases">
        <title>Caerostris extrusa draft genome.</title>
        <authorList>
            <person name="Kono N."/>
            <person name="Arakawa K."/>
        </authorList>
    </citation>
    <scope>NUCLEOTIDE SEQUENCE [LARGE SCALE GENOMIC DNA]</scope>
</reference>
<name>A0AAV4MBF9_CAEEX</name>
<evidence type="ECO:0000313" key="3">
    <source>
        <dbReference type="Proteomes" id="UP001054945"/>
    </source>
</evidence>
<organism evidence="2 3">
    <name type="scientific">Caerostris extrusa</name>
    <name type="common">Bark spider</name>
    <name type="synonym">Caerostris bankana</name>
    <dbReference type="NCBI Taxonomy" id="172846"/>
    <lineage>
        <taxon>Eukaryota</taxon>
        <taxon>Metazoa</taxon>
        <taxon>Ecdysozoa</taxon>
        <taxon>Arthropoda</taxon>
        <taxon>Chelicerata</taxon>
        <taxon>Arachnida</taxon>
        <taxon>Araneae</taxon>
        <taxon>Araneomorphae</taxon>
        <taxon>Entelegynae</taxon>
        <taxon>Araneoidea</taxon>
        <taxon>Araneidae</taxon>
        <taxon>Caerostris</taxon>
    </lineage>
</organism>
<keyword evidence="3" id="KW-1185">Reference proteome</keyword>
<feature type="compositionally biased region" description="Polar residues" evidence="1">
    <location>
        <begin position="18"/>
        <end position="27"/>
    </location>
</feature>